<evidence type="ECO:0000256" key="8">
    <source>
        <dbReference type="ARBA" id="ARBA00042485"/>
    </source>
</evidence>
<evidence type="ECO:0000256" key="2">
    <source>
        <dbReference type="ARBA" id="ARBA00010050"/>
    </source>
</evidence>
<sequence>MPRFVNKKRIALAFGFLILLGLPFTIIRDLPVEVKTDTRELNPYKEPKDPAAAYLHKASDNYFYREFDAAADNYMKAIAIFEEREDWPHVARTYESLGDLYLWANRSDEAEKSYLTAVKYHTQNNDVLGQATALKDIGDMYSKMEDLEESESWYLKSLAVLKEERGNRVFGNVHENLGQLYWKMERIAEAMESFMHARDTYGALNYRMGYDHMENVLKRLQRGGESTHNHRVPGSMKNPYHNPPPAHP</sequence>
<dbReference type="GO" id="GO:0016192">
    <property type="term" value="P:vesicle-mediated transport"/>
    <property type="evidence" value="ECO:0007669"/>
    <property type="project" value="UniProtKB-KW"/>
</dbReference>
<dbReference type="GO" id="GO:0005483">
    <property type="term" value="F:soluble NSF attachment protein activity"/>
    <property type="evidence" value="ECO:0007669"/>
    <property type="project" value="TreeGrafter"/>
</dbReference>
<dbReference type="PANTHER" id="PTHR13768">
    <property type="entry name" value="SOLUBLE NSF ATTACHMENT PROTEIN SNAP"/>
    <property type="match status" value="1"/>
</dbReference>
<dbReference type="InterPro" id="IPR011990">
    <property type="entry name" value="TPR-like_helical_dom_sf"/>
</dbReference>
<proteinExistence type="inferred from homology"/>
<dbReference type="PROSITE" id="PS50005">
    <property type="entry name" value="TPR"/>
    <property type="match status" value="1"/>
</dbReference>
<feature type="region of interest" description="Disordered" evidence="10">
    <location>
        <begin position="223"/>
        <end position="248"/>
    </location>
</feature>
<keyword evidence="5" id="KW-0653">Protein transport</keyword>
<protein>
    <recommendedName>
        <fullName evidence="7">Gamma-soluble NSF attachment protein</fullName>
    </recommendedName>
    <alternativeName>
        <fullName evidence="8">N-ethylmaleimide-sensitive factor attachment protein gamma</fullName>
    </alternativeName>
</protein>
<keyword evidence="3" id="KW-0813">Transport</keyword>
<dbReference type="InParanoid" id="M1YZ86"/>
<gene>
    <name evidence="11" type="ORF">NITGR_390012</name>
</gene>
<keyword evidence="6" id="KW-0472">Membrane</keyword>
<dbReference type="Pfam" id="PF13424">
    <property type="entry name" value="TPR_12"/>
    <property type="match status" value="1"/>
</dbReference>
<dbReference type="AlphaFoldDB" id="M1YZ86"/>
<evidence type="ECO:0000256" key="1">
    <source>
        <dbReference type="ARBA" id="ARBA00004170"/>
    </source>
</evidence>
<reference evidence="11 12" key="1">
    <citation type="journal article" date="2013" name="Front. Microbiol.">
        <title>The genome of Nitrospina gracilis illuminates the metabolism and evolution of the major marine nitrite oxidizer.</title>
        <authorList>
            <person name="Luecker S."/>
            <person name="Nowka B."/>
            <person name="Rattei T."/>
            <person name="Spieck E."/>
            <person name="and Daims H."/>
        </authorList>
    </citation>
    <scope>NUCLEOTIDE SEQUENCE [LARGE SCALE GENOMIC DNA]</scope>
    <source>
        <strain evidence="11 12">3/211</strain>
    </source>
</reference>
<dbReference type="SMART" id="SM00028">
    <property type="entry name" value="TPR"/>
    <property type="match status" value="4"/>
</dbReference>
<evidence type="ECO:0000256" key="4">
    <source>
        <dbReference type="ARBA" id="ARBA00022892"/>
    </source>
</evidence>
<evidence type="ECO:0000256" key="3">
    <source>
        <dbReference type="ARBA" id="ARBA00022448"/>
    </source>
</evidence>
<dbReference type="STRING" id="1266370.NITGR_390012"/>
<name>M1YZ86_NITG3</name>
<comment type="subcellular location">
    <subcellularLocation>
        <location evidence="1">Membrane</location>
        <topology evidence="1">Peripheral membrane protein</topology>
    </subcellularLocation>
</comment>
<evidence type="ECO:0000313" key="12">
    <source>
        <dbReference type="Proteomes" id="UP000011704"/>
    </source>
</evidence>
<dbReference type="GO" id="GO:0005774">
    <property type="term" value="C:vacuolar membrane"/>
    <property type="evidence" value="ECO:0007669"/>
    <property type="project" value="TreeGrafter"/>
</dbReference>
<comment type="similarity">
    <text evidence="2">Belongs to the SNAP family.</text>
</comment>
<evidence type="ECO:0000256" key="9">
    <source>
        <dbReference type="PROSITE-ProRule" id="PRU00339"/>
    </source>
</evidence>
<evidence type="ECO:0000313" key="11">
    <source>
        <dbReference type="EMBL" id="CCQ90799.1"/>
    </source>
</evidence>
<dbReference type="GO" id="GO:0031201">
    <property type="term" value="C:SNARE complex"/>
    <property type="evidence" value="ECO:0007669"/>
    <property type="project" value="TreeGrafter"/>
</dbReference>
<dbReference type="PANTHER" id="PTHR13768:SF2">
    <property type="entry name" value="GAMMA-SOLUBLE NSF ATTACHMENT PROTEIN"/>
    <property type="match status" value="1"/>
</dbReference>
<organism evidence="11 12">
    <name type="scientific">Nitrospina gracilis (strain 3/211)</name>
    <dbReference type="NCBI Taxonomy" id="1266370"/>
    <lineage>
        <taxon>Bacteria</taxon>
        <taxon>Pseudomonadati</taxon>
        <taxon>Nitrospinota/Tectimicrobiota group</taxon>
        <taxon>Nitrospinota</taxon>
        <taxon>Nitrospinia</taxon>
        <taxon>Nitrospinales</taxon>
        <taxon>Nitrospinaceae</taxon>
        <taxon>Nitrospina</taxon>
    </lineage>
</organism>
<dbReference type="Proteomes" id="UP000011704">
    <property type="component" value="Unassembled WGS sequence"/>
</dbReference>
<keyword evidence="4" id="KW-0931">ER-Golgi transport</keyword>
<dbReference type="GO" id="GO:0006886">
    <property type="term" value="P:intracellular protein transport"/>
    <property type="evidence" value="ECO:0007669"/>
    <property type="project" value="InterPro"/>
</dbReference>
<evidence type="ECO:0000256" key="7">
    <source>
        <dbReference type="ARBA" id="ARBA00040047"/>
    </source>
</evidence>
<dbReference type="OrthoDB" id="6190788at2"/>
<dbReference type="Gene3D" id="1.25.40.10">
    <property type="entry name" value="Tetratricopeptide repeat domain"/>
    <property type="match status" value="1"/>
</dbReference>
<dbReference type="SUPFAM" id="SSF48452">
    <property type="entry name" value="TPR-like"/>
    <property type="match status" value="1"/>
</dbReference>
<comment type="caution">
    <text evidence="11">The sequence shown here is derived from an EMBL/GenBank/DDBJ whole genome shotgun (WGS) entry which is preliminary data.</text>
</comment>
<feature type="repeat" description="TPR" evidence="9">
    <location>
        <begin position="91"/>
        <end position="124"/>
    </location>
</feature>
<dbReference type="GO" id="GO:0019905">
    <property type="term" value="F:syntaxin binding"/>
    <property type="evidence" value="ECO:0007669"/>
    <property type="project" value="TreeGrafter"/>
</dbReference>
<dbReference type="EMBL" id="CAQJ01000043">
    <property type="protein sequence ID" value="CCQ90799.1"/>
    <property type="molecule type" value="Genomic_DNA"/>
</dbReference>
<keyword evidence="12" id="KW-1185">Reference proteome</keyword>
<dbReference type="InterPro" id="IPR019734">
    <property type="entry name" value="TPR_rpt"/>
</dbReference>
<keyword evidence="9" id="KW-0802">TPR repeat</keyword>
<evidence type="ECO:0000256" key="5">
    <source>
        <dbReference type="ARBA" id="ARBA00022927"/>
    </source>
</evidence>
<dbReference type="RefSeq" id="WP_005008766.1">
    <property type="nucleotide sequence ID" value="NZ_HG422173.1"/>
</dbReference>
<dbReference type="HOGENOM" id="CLU_1119248_0_0_0"/>
<dbReference type="InterPro" id="IPR000744">
    <property type="entry name" value="NSF_attach"/>
</dbReference>
<evidence type="ECO:0000256" key="10">
    <source>
        <dbReference type="SAM" id="MobiDB-lite"/>
    </source>
</evidence>
<evidence type="ECO:0000256" key="6">
    <source>
        <dbReference type="ARBA" id="ARBA00023136"/>
    </source>
</evidence>
<accession>M1YZ86</accession>